<sequence length="82" mass="9566">MFLLPHQIDQIMDTAFTSEGVIRLNTEELPAVQYEGMRVSDLLKEKGDKMIYRYDFGDDWERFAKAIFCPVNHLIGCIYCQS</sequence>
<evidence type="ECO:0000313" key="3">
    <source>
        <dbReference type="Proteomes" id="UP000053860"/>
    </source>
</evidence>
<evidence type="ECO:0000259" key="1">
    <source>
        <dbReference type="Pfam" id="PF07929"/>
    </source>
</evidence>
<dbReference type="InterPro" id="IPR012912">
    <property type="entry name" value="Plasmid_pRiA4b_Orf3-like"/>
</dbReference>
<proteinExistence type="predicted"/>
<name>A0A101HL02_9BACT</name>
<dbReference type="Gene3D" id="3.10.290.30">
    <property type="entry name" value="MM3350-like"/>
    <property type="match status" value="1"/>
</dbReference>
<accession>A0A101HL02</accession>
<dbReference type="Pfam" id="PF07929">
    <property type="entry name" value="PRiA4_ORF3"/>
    <property type="match status" value="1"/>
</dbReference>
<comment type="caution">
    <text evidence="2">The sequence shown here is derived from an EMBL/GenBank/DDBJ whole genome shotgun (WGS) entry which is preliminary data.</text>
</comment>
<dbReference type="SUPFAM" id="SSF159941">
    <property type="entry name" value="MM3350-like"/>
    <property type="match status" value="1"/>
</dbReference>
<dbReference type="Proteomes" id="UP000053860">
    <property type="component" value="Unassembled WGS sequence"/>
</dbReference>
<feature type="non-terminal residue" evidence="2">
    <location>
        <position position="1"/>
    </location>
</feature>
<gene>
    <name evidence="2" type="ORF">XD92_0064</name>
</gene>
<reference evidence="3" key="1">
    <citation type="journal article" date="2015" name="MBio">
        <title>Genome-Resolved Metagenomic Analysis Reveals Roles for Candidate Phyla and Other Microbial Community Members in Biogeochemical Transformations in Oil Reservoirs.</title>
        <authorList>
            <person name="Hu P."/>
            <person name="Tom L."/>
            <person name="Singh A."/>
            <person name="Thomas B.C."/>
            <person name="Baker B.J."/>
            <person name="Piceno Y.M."/>
            <person name="Andersen G.L."/>
            <person name="Banfield J.F."/>
        </authorList>
    </citation>
    <scope>NUCLEOTIDE SEQUENCE [LARGE SCALE GENOMIC DNA]</scope>
</reference>
<feature type="domain" description="Plasmid pRiA4b Orf3-like" evidence="1">
    <location>
        <begin position="25"/>
        <end position="61"/>
    </location>
</feature>
<protein>
    <recommendedName>
        <fullName evidence="1">Plasmid pRiA4b Orf3-like domain-containing protein</fullName>
    </recommendedName>
</protein>
<dbReference type="EMBL" id="LGGN01000005">
    <property type="protein sequence ID" value="KUK78751.1"/>
    <property type="molecule type" value="Genomic_DNA"/>
</dbReference>
<dbReference type="AlphaFoldDB" id="A0A101HL02"/>
<dbReference type="InterPro" id="IPR024047">
    <property type="entry name" value="MM3350-like_sf"/>
</dbReference>
<evidence type="ECO:0000313" key="2">
    <source>
        <dbReference type="EMBL" id="KUK78751.1"/>
    </source>
</evidence>
<organism evidence="2 3">
    <name type="scientific">Proteiniphilum acetatigenes</name>
    <dbReference type="NCBI Taxonomy" id="294710"/>
    <lineage>
        <taxon>Bacteria</taxon>
        <taxon>Pseudomonadati</taxon>
        <taxon>Bacteroidota</taxon>
        <taxon>Bacteroidia</taxon>
        <taxon>Bacteroidales</taxon>
        <taxon>Dysgonomonadaceae</taxon>
        <taxon>Proteiniphilum</taxon>
    </lineage>
</organism>